<dbReference type="InterPro" id="IPR014747">
    <property type="entry name" value="Bac_photo_RC_H_C"/>
</dbReference>
<dbReference type="SUPFAM" id="SSF50346">
    <property type="entry name" value="PRC-barrel domain"/>
    <property type="match status" value="1"/>
</dbReference>
<dbReference type="Pfam" id="PF05239">
    <property type="entry name" value="PRC"/>
    <property type="match status" value="1"/>
</dbReference>
<dbReference type="PANTHER" id="PTHR38463:SF1">
    <property type="entry name" value="STRESS RESPONSE PROTEIN YSNF"/>
    <property type="match status" value="1"/>
</dbReference>
<protein>
    <submittedName>
        <fullName evidence="4">DUF2382 domain-containing protein</fullName>
    </submittedName>
</protein>
<reference evidence="5" key="1">
    <citation type="journal article" date="2019" name="Int. J. Syst. Evol. Microbiol.">
        <title>The Global Catalogue of Microorganisms (GCM) 10K type strain sequencing project: providing services to taxonomists for standard genome sequencing and annotation.</title>
        <authorList>
            <consortium name="The Broad Institute Genomics Platform"/>
            <consortium name="The Broad Institute Genome Sequencing Center for Infectious Disease"/>
            <person name="Wu L."/>
            <person name="Ma J."/>
        </authorList>
    </citation>
    <scope>NUCLEOTIDE SEQUENCE [LARGE SCALE GENOMIC DNA]</scope>
    <source>
        <strain evidence="5">XZYJ18</strain>
    </source>
</reference>
<feature type="compositionally biased region" description="Basic and acidic residues" evidence="1">
    <location>
        <begin position="226"/>
        <end position="268"/>
    </location>
</feature>
<dbReference type="PANTHER" id="PTHR38463">
    <property type="entry name" value="STRESS RESPONSE PROTEIN YSNF"/>
    <property type="match status" value="1"/>
</dbReference>
<dbReference type="Gene3D" id="3.90.50.10">
    <property type="entry name" value="Photosynthetic Reaction Center, subunit H, domain 2"/>
    <property type="match status" value="1"/>
</dbReference>
<dbReference type="InterPro" id="IPR011033">
    <property type="entry name" value="PRC_barrel-like_sf"/>
</dbReference>
<evidence type="ECO:0000256" key="1">
    <source>
        <dbReference type="SAM" id="MobiDB-lite"/>
    </source>
</evidence>
<evidence type="ECO:0000259" key="3">
    <source>
        <dbReference type="Pfam" id="PF09557"/>
    </source>
</evidence>
<comment type="caution">
    <text evidence="4">The sequence shown here is derived from an EMBL/GenBank/DDBJ whole genome shotgun (WGS) entry which is preliminary data.</text>
</comment>
<dbReference type="InterPro" id="IPR027275">
    <property type="entry name" value="PRC-brl_dom"/>
</dbReference>
<proteinExistence type="predicted"/>
<dbReference type="InterPro" id="IPR019060">
    <property type="entry name" value="DUF2382"/>
</dbReference>
<dbReference type="Pfam" id="PF09557">
    <property type="entry name" value="DUF2382"/>
    <property type="match status" value="1"/>
</dbReference>
<organism evidence="4 5">
    <name type="scientific">Actinomycetospora rhizophila</name>
    <dbReference type="NCBI Taxonomy" id="1416876"/>
    <lineage>
        <taxon>Bacteria</taxon>
        <taxon>Bacillati</taxon>
        <taxon>Actinomycetota</taxon>
        <taxon>Actinomycetes</taxon>
        <taxon>Pseudonocardiales</taxon>
        <taxon>Pseudonocardiaceae</taxon>
        <taxon>Actinomycetospora</taxon>
    </lineage>
</organism>
<gene>
    <name evidence="4" type="ORF">ACFPK1_17400</name>
</gene>
<evidence type="ECO:0000313" key="5">
    <source>
        <dbReference type="Proteomes" id="UP001596175"/>
    </source>
</evidence>
<feature type="region of interest" description="Disordered" evidence="1">
    <location>
        <begin position="211"/>
        <end position="288"/>
    </location>
</feature>
<accession>A0ABV9ZFW0</accession>
<dbReference type="Proteomes" id="UP001596175">
    <property type="component" value="Unassembled WGS sequence"/>
</dbReference>
<keyword evidence="5" id="KW-1185">Reference proteome</keyword>
<feature type="region of interest" description="Disordered" evidence="1">
    <location>
        <begin position="101"/>
        <end position="173"/>
    </location>
</feature>
<dbReference type="EMBL" id="JBHSKG010000009">
    <property type="protein sequence ID" value="MFC5140020.1"/>
    <property type="molecule type" value="Genomic_DNA"/>
</dbReference>
<evidence type="ECO:0000259" key="2">
    <source>
        <dbReference type="Pfam" id="PF05239"/>
    </source>
</evidence>
<evidence type="ECO:0000313" key="4">
    <source>
        <dbReference type="EMBL" id="MFC5140020.1"/>
    </source>
</evidence>
<feature type="domain" description="DUF2382" evidence="3">
    <location>
        <begin position="158"/>
        <end position="269"/>
    </location>
</feature>
<name>A0ABV9ZFW0_9PSEU</name>
<feature type="domain" description="PRC-barrel" evidence="2">
    <location>
        <begin position="9"/>
        <end position="76"/>
    </location>
</feature>
<feature type="compositionally biased region" description="Basic and acidic residues" evidence="1">
    <location>
        <begin position="129"/>
        <end position="145"/>
    </location>
</feature>
<dbReference type="RefSeq" id="WP_378022202.1">
    <property type="nucleotide sequence ID" value="NZ_JBHSKG010000009.1"/>
</dbReference>
<dbReference type="InterPro" id="IPR052967">
    <property type="entry name" value="Stress_Response_Assoc"/>
</dbReference>
<sequence>MTVDLSDPRDLYGADVTGRHGEKLGKVETVYLDNQTQRPEWAAIKTGLFGIHISLVPLARADYQGGHLEVPYSKDDVQNAPHHDPGNELSVENEQQLFSHYGVDHGGDTATARTHDTPTGGADGAGAGRGERRGGTDRDEHDGAVGRDTSGPTTDEAMTRSEEELRVGTQTQERGRARLRKYVVTENVTQTVPVSHEEVRVEREPITEANAPAAHDGPSISEEEHEVVLHEERPVVGKETVAKERVRMDTETHRDEEQVSDEVRKEQIEATDETGATGRGTESTRPRR</sequence>
<feature type="compositionally biased region" description="Basic and acidic residues" evidence="1">
    <location>
        <begin position="157"/>
        <end position="166"/>
    </location>
</feature>